<accession>H7ELZ5</accession>
<protein>
    <submittedName>
        <fullName evidence="1">Uncharacterized protein</fullName>
    </submittedName>
</protein>
<dbReference type="PATRIC" id="fig|907348.3.peg.1946"/>
<evidence type="ECO:0000313" key="2">
    <source>
        <dbReference type="Proteomes" id="UP000003571"/>
    </source>
</evidence>
<organism evidence="1 2">
    <name type="scientific">Treponema saccharophilum DSM 2985</name>
    <dbReference type="NCBI Taxonomy" id="907348"/>
    <lineage>
        <taxon>Bacteria</taxon>
        <taxon>Pseudomonadati</taxon>
        <taxon>Spirochaetota</taxon>
        <taxon>Spirochaetia</taxon>
        <taxon>Spirochaetales</taxon>
        <taxon>Treponemataceae</taxon>
        <taxon>Treponema</taxon>
    </lineage>
</organism>
<proteinExistence type="predicted"/>
<dbReference type="RefSeq" id="WP_002705137.1">
    <property type="nucleotide sequence ID" value="NZ_AGRW01000050.1"/>
</dbReference>
<dbReference type="eggNOG" id="ENOG5032QDX">
    <property type="taxonomic scope" value="Bacteria"/>
</dbReference>
<reference evidence="1 2" key="1">
    <citation type="submission" date="2011-09" db="EMBL/GenBank/DDBJ databases">
        <title>The draft genome of Treponema saccharophilum DSM 2985.</title>
        <authorList>
            <consortium name="US DOE Joint Genome Institute (JGI-PGF)"/>
            <person name="Lucas S."/>
            <person name="Copeland A."/>
            <person name="Lapidus A."/>
            <person name="Glavina del Rio T."/>
            <person name="Dalin E."/>
            <person name="Tice H."/>
            <person name="Bruce D."/>
            <person name="Goodwin L."/>
            <person name="Pitluck S."/>
            <person name="Peters L."/>
            <person name="Kyrpides N."/>
            <person name="Mavromatis K."/>
            <person name="Ivanova N."/>
            <person name="Markowitz V."/>
            <person name="Cheng J.-F."/>
            <person name="Hugenholtz P."/>
            <person name="Woyke T."/>
            <person name="Wu D."/>
            <person name="Gronow S."/>
            <person name="Wellnitz S."/>
            <person name="Brambilla E."/>
            <person name="Klenk H.-P."/>
            <person name="Eisen J.A."/>
        </authorList>
    </citation>
    <scope>NUCLEOTIDE SEQUENCE [LARGE SCALE GENOMIC DNA]</scope>
    <source>
        <strain evidence="1 2">DSM 2985</strain>
    </source>
</reference>
<comment type="caution">
    <text evidence="1">The sequence shown here is derived from an EMBL/GenBank/DDBJ whole genome shotgun (WGS) entry which is preliminary data.</text>
</comment>
<dbReference type="InterPro" id="IPR007460">
    <property type="entry name" value="BrnT_toxin"/>
</dbReference>
<keyword evidence="2" id="KW-1185">Reference proteome</keyword>
<dbReference type="EMBL" id="AGRW01000050">
    <property type="protein sequence ID" value="EIC01403.1"/>
    <property type="molecule type" value="Genomic_DNA"/>
</dbReference>
<evidence type="ECO:0000313" key="1">
    <source>
        <dbReference type="EMBL" id="EIC01403.1"/>
    </source>
</evidence>
<sequence length="241" mass="28513">MDRETKQKFITEIEKIRKIIEERKLQEQAESDDLYEKFYEPEEGEPNEDVYYENFVWNRKKSNDNIKDTGDGKGFSFYYAAQVWKDDDHYTIKDKNNKEHPDNNITLGLVATENIVVVVNAELENGKIRIISAWEDVNEGHYTETYIKHKENNRKYGKNKGKREDSSTYLLIRRANNKRFFSNSKGKIIEIDELDFPFEGNFASYKGKKVFVQKVGTFEDCKKIQNIIDAYLKHSKNGFDW</sequence>
<dbReference type="Pfam" id="PF04365">
    <property type="entry name" value="BrnT_toxin"/>
    <property type="match status" value="1"/>
</dbReference>
<dbReference type="Gene3D" id="3.10.450.530">
    <property type="entry name" value="Ribonuclease toxin, BrnT, of type II toxin-antitoxin system"/>
    <property type="match status" value="1"/>
</dbReference>
<dbReference type="Proteomes" id="UP000003571">
    <property type="component" value="Unassembled WGS sequence"/>
</dbReference>
<name>H7ELZ5_9SPIR</name>
<dbReference type="InterPro" id="IPR038573">
    <property type="entry name" value="BrnT_sf"/>
</dbReference>
<dbReference type="AlphaFoldDB" id="H7ELZ5"/>
<gene>
    <name evidence="1" type="ORF">TresaDRAFT_1295</name>
</gene>